<dbReference type="InterPro" id="IPR000743">
    <property type="entry name" value="Glyco_hydro_28"/>
</dbReference>
<proteinExistence type="inferred from homology"/>
<evidence type="ECO:0000256" key="4">
    <source>
        <dbReference type="ARBA" id="ARBA00022525"/>
    </source>
</evidence>
<evidence type="ECO:0008006" key="14">
    <source>
        <dbReference type="Google" id="ProtNLM"/>
    </source>
</evidence>
<dbReference type="SUPFAM" id="SSF51126">
    <property type="entry name" value="Pectin lyase-like"/>
    <property type="match status" value="1"/>
</dbReference>
<evidence type="ECO:0000256" key="11">
    <source>
        <dbReference type="SAM" id="SignalP"/>
    </source>
</evidence>
<evidence type="ECO:0000256" key="10">
    <source>
        <dbReference type="SAM" id="MobiDB-lite"/>
    </source>
</evidence>
<dbReference type="Pfam" id="PF00295">
    <property type="entry name" value="Glyco_hydro_28"/>
    <property type="match status" value="1"/>
</dbReference>
<evidence type="ECO:0000256" key="5">
    <source>
        <dbReference type="ARBA" id="ARBA00022801"/>
    </source>
</evidence>
<accession>A0ABQ8IJT9</accession>
<dbReference type="PROSITE" id="PS00502">
    <property type="entry name" value="POLYGALACTURONASE"/>
    <property type="match status" value="1"/>
</dbReference>
<keyword evidence="7" id="KW-0961">Cell wall biogenesis/degradation</keyword>
<evidence type="ECO:0000256" key="9">
    <source>
        <dbReference type="RuleBase" id="RU361169"/>
    </source>
</evidence>
<evidence type="ECO:0000313" key="12">
    <source>
        <dbReference type="EMBL" id="KAH7576654.1"/>
    </source>
</evidence>
<protein>
    <recommendedName>
        <fullName evidence="14">Polygalacturonase</fullName>
    </recommendedName>
</protein>
<feature type="active site" evidence="8">
    <location>
        <position position="216"/>
    </location>
</feature>
<evidence type="ECO:0000256" key="2">
    <source>
        <dbReference type="ARBA" id="ARBA00008834"/>
    </source>
</evidence>
<feature type="chain" id="PRO_5045869611" description="Polygalacturonase" evidence="11">
    <location>
        <begin position="21"/>
        <end position="375"/>
    </location>
</feature>
<evidence type="ECO:0000313" key="13">
    <source>
        <dbReference type="Proteomes" id="UP000827721"/>
    </source>
</evidence>
<comment type="caution">
    <text evidence="12">The sequence shown here is derived from an EMBL/GenBank/DDBJ whole genome shotgun (WGS) entry which is preliminary data.</text>
</comment>
<keyword evidence="3" id="KW-0134">Cell wall</keyword>
<gene>
    <name evidence="12" type="ORF">JRO89_XS01G0125200</name>
</gene>
<sequence>MGNLNMVAMLLLLIVSTAKAHVFDVCKYEACESPTPSKVLIPKGTFLLGQVKLEGPCKAALELEVQGTVIAKTEPGTMKEQGSWVTFERINGFTMFGGGTFDGQGPKAWGTCGKSYCQQLPINLRFNFITNGLVQHITSKDSKQFHVNLLRCNNLAFRHFTISAPDDSINTDGIHIGRSSGINISDSNIATGDDCVSIGQGSQQITIANVNCGPGHGISIGSLGKIENEESVVGITVRNCTFSNTQNGVRIKTWPASFKNAVSDVKFEDIIMNNVSSPIIIDQIYCQYNRCNKKLPSLVKISNVSFKHIRGTSATLAVELVCSSGIPCEELSRVDGLDWVQKKRDLTRNLVPEMGNPMEEDRWKQKLESEKEEAC</sequence>
<comment type="subcellular location">
    <subcellularLocation>
        <location evidence="1">Secreted</location>
        <location evidence="1">Cell wall</location>
    </subcellularLocation>
</comment>
<reference evidence="12 13" key="1">
    <citation type="submission" date="2021-02" db="EMBL/GenBank/DDBJ databases">
        <title>Plant Genome Project.</title>
        <authorList>
            <person name="Zhang R.-G."/>
        </authorList>
    </citation>
    <scope>NUCLEOTIDE SEQUENCE [LARGE SCALE GENOMIC DNA]</scope>
    <source>
        <tissue evidence="12">Leaves</tissue>
    </source>
</reference>
<evidence type="ECO:0000256" key="6">
    <source>
        <dbReference type="ARBA" id="ARBA00023295"/>
    </source>
</evidence>
<evidence type="ECO:0000256" key="1">
    <source>
        <dbReference type="ARBA" id="ARBA00004191"/>
    </source>
</evidence>
<keyword evidence="13" id="KW-1185">Reference proteome</keyword>
<dbReference type="InterPro" id="IPR012334">
    <property type="entry name" value="Pectin_lyas_fold"/>
</dbReference>
<evidence type="ECO:0000256" key="3">
    <source>
        <dbReference type="ARBA" id="ARBA00022512"/>
    </source>
</evidence>
<dbReference type="SMART" id="SM00710">
    <property type="entry name" value="PbH1"/>
    <property type="match status" value="5"/>
</dbReference>
<name>A0ABQ8IJT9_9ROSI</name>
<dbReference type="EMBL" id="JAFEMO010000001">
    <property type="protein sequence ID" value="KAH7576654.1"/>
    <property type="molecule type" value="Genomic_DNA"/>
</dbReference>
<organism evidence="12 13">
    <name type="scientific">Xanthoceras sorbifolium</name>
    <dbReference type="NCBI Taxonomy" id="99658"/>
    <lineage>
        <taxon>Eukaryota</taxon>
        <taxon>Viridiplantae</taxon>
        <taxon>Streptophyta</taxon>
        <taxon>Embryophyta</taxon>
        <taxon>Tracheophyta</taxon>
        <taxon>Spermatophyta</taxon>
        <taxon>Magnoliopsida</taxon>
        <taxon>eudicotyledons</taxon>
        <taxon>Gunneridae</taxon>
        <taxon>Pentapetalae</taxon>
        <taxon>rosids</taxon>
        <taxon>malvids</taxon>
        <taxon>Sapindales</taxon>
        <taxon>Sapindaceae</taxon>
        <taxon>Xanthoceroideae</taxon>
        <taxon>Xanthoceras</taxon>
    </lineage>
</organism>
<keyword evidence="11" id="KW-0732">Signal</keyword>
<dbReference type="InterPro" id="IPR011050">
    <property type="entry name" value="Pectin_lyase_fold/virulence"/>
</dbReference>
<comment type="similarity">
    <text evidence="2 9">Belongs to the glycosyl hydrolase 28 family.</text>
</comment>
<evidence type="ECO:0000256" key="8">
    <source>
        <dbReference type="PROSITE-ProRule" id="PRU10052"/>
    </source>
</evidence>
<dbReference type="Gene3D" id="2.160.20.10">
    <property type="entry name" value="Single-stranded right-handed beta-helix, Pectin lyase-like"/>
    <property type="match status" value="1"/>
</dbReference>
<dbReference type="Proteomes" id="UP000827721">
    <property type="component" value="Unassembled WGS sequence"/>
</dbReference>
<dbReference type="PANTHER" id="PTHR31375">
    <property type="match status" value="1"/>
</dbReference>
<keyword evidence="6 9" id="KW-0326">Glycosidase</keyword>
<keyword evidence="4" id="KW-0964">Secreted</keyword>
<feature type="compositionally biased region" description="Basic and acidic residues" evidence="10">
    <location>
        <begin position="359"/>
        <end position="375"/>
    </location>
</feature>
<feature type="signal peptide" evidence="11">
    <location>
        <begin position="1"/>
        <end position="20"/>
    </location>
</feature>
<evidence type="ECO:0000256" key="7">
    <source>
        <dbReference type="ARBA" id="ARBA00023316"/>
    </source>
</evidence>
<feature type="region of interest" description="Disordered" evidence="10">
    <location>
        <begin position="352"/>
        <end position="375"/>
    </location>
</feature>
<dbReference type="InterPro" id="IPR006626">
    <property type="entry name" value="PbH1"/>
</dbReference>
<keyword evidence="5 9" id="KW-0378">Hydrolase</keyword>